<keyword evidence="2" id="KW-1185">Reference proteome</keyword>
<proteinExistence type="predicted"/>
<feature type="non-terminal residue" evidence="1">
    <location>
        <position position="1"/>
    </location>
</feature>
<comment type="caution">
    <text evidence="1">The sequence shown here is derived from an EMBL/GenBank/DDBJ whole genome shotgun (WGS) entry which is preliminary data.</text>
</comment>
<dbReference type="AlphaFoldDB" id="A0A3M7PPL5"/>
<evidence type="ECO:0000313" key="1">
    <source>
        <dbReference type="EMBL" id="RNA00731.1"/>
    </source>
</evidence>
<dbReference type="EMBL" id="REGN01009622">
    <property type="protein sequence ID" value="RNA00731.1"/>
    <property type="molecule type" value="Genomic_DNA"/>
</dbReference>
<gene>
    <name evidence="1" type="ORF">BpHYR1_047504</name>
</gene>
<accession>A0A3M7PPL5</accession>
<name>A0A3M7PPL5_BRAPC</name>
<protein>
    <submittedName>
        <fullName evidence="1">Uncharacterized protein</fullName>
    </submittedName>
</protein>
<reference evidence="1 2" key="1">
    <citation type="journal article" date="2018" name="Sci. Rep.">
        <title>Genomic signatures of local adaptation to the degree of environmental predictability in rotifers.</title>
        <authorList>
            <person name="Franch-Gras L."/>
            <person name="Hahn C."/>
            <person name="Garcia-Roger E.M."/>
            <person name="Carmona M.J."/>
            <person name="Serra M."/>
            <person name="Gomez A."/>
        </authorList>
    </citation>
    <scope>NUCLEOTIDE SEQUENCE [LARGE SCALE GENOMIC DNA]</scope>
    <source>
        <strain evidence="1">HYR1</strain>
    </source>
</reference>
<dbReference type="Proteomes" id="UP000276133">
    <property type="component" value="Unassembled WGS sequence"/>
</dbReference>
<sequence length="93" mass="10632">CGRSTEKTLTGLVIKALTCRSFNSLSEFTSCLRMCRDKSKDNKHDLMKEQVQINNKTLKNIEKKFNFALNITMYPNKILTSFIIKKGVPVSTE</sequence>
<organism evidence="1 2">
    <name type="scientific">Brachionus plicatilis</name>
    <name type="common">Marine rotifer</name>
    <name type="synonym">Brachionus muelleri</name>
    <dbReference type="NCBI Taxonomy" id="10195"/>
    <lineage>
        <taxon>Eukaryota</taxon>
        <taxon>Metazoa</taxon>
        <taxon>Spiralia</taxon>
        <taxon>Gnathifera</taxon>
        <taxon>Rotifera</taxon>
        <taxon>Eurotatoria</taxon>
        <taxon>Monogononta</taxon>
        <taxon>Pseudotrocha</taxon>
        <taxon>Ploima</taxon>
        <taxon>Brachionidae</taxon>
        <taxon>Brachionus</taxon>
    </lineage>
</organism>
<evidence type="ECO:0000313" key="2">
    <source>
        <dbReference type="Proteomes" id="UP000276133"/>
    </source>
</evidence>